<keyword evidence="1" id="KW-0732">Signal</keyword>
<dbReference type="EMBL" id="BAABKM010000002">
    <property type="protein sequence ID" value="GAA4704976.1"/>
    <property type="molecule type" value="Genomic_DNA"/>
</dbReference>
<evidence type="ECO:0000313" key="2">
    <source>
        <dbReference type="EMBL" id="GAA4704976.1"/>
    </source>
</evidence>
<dbReference type="RefSeq" id="WP_345521433.1">
    <property type="nucleotide sequence ID" value="NZ_BAABKM010000002.1"/>
</dbReference>
<organism evidence="2 3">
    <name type="scientific">Nocardioides conyzicola</name>
    <dbReference type="NCBI Taxonomy" id="1651781"/>
    <lineage>
        <taxon>Bacteria</taxon>
        <taxon>Bacillati</taxon>
        <taxon>Actinomycetota</taxon>
        <taxon>Actinomycetes</taxon>
        <taxon>Propionibacteriales</taxon>
        <taxon>Nocardioidaceae</taxon>
        <taxon>Nocardioides</taxon>
    </lineage>
</organism>
<accession>A0ABP8XE55</accession>
<feature type="chain" id="PRO_5045077894" description="FlgD Ig-like domain-containing protein" evidence="1">
    <location>
        <begin position="26"/>
        <end position="521"/>
    </location>
</feature>
<evidence type="ECO:0000313" key="3">
    <source>
        <dbReference type="Proteomes" id="UP001499974"/>
    </source>
</evidence>
<dbReference type="Proteomes" id="UP001499974">
    <property type="component" value="Unassembled WGS sequence"/>
</dbReference>
<name>A0ABP8XE55_9ACTN</name>
<proteinExistence type="predicted"/>
<sequence length="521" mass="55983">MKIPTTVMALMMLVAGLLTAAPAVADPASEVTVVWPEVTRFNPTTYSYDAVVSNSGAGHLFSTWGYDSQMPWLTVATPVPESGHVTLGEDQEGIGRLLVWSCTTEQWNAFDGTCTQAASSPDLQAWSHIAVVNMDNADVRGPGLNHARIYYGPQPPTVDTPEATWELLDGDRLPFAVPVTGELGPADLVVSDFDGLTTIPFTVPAGLPNGHYYLDVRMTVDSADFGPLQGSMGAADGRLVDVIVDSVAPQLKVTKPPTQVYPVRDSYLDAVVLRASTDEQATGTLDVTDSAGKRVFHTGNLRLANADWSGDSVYWNGRTSGGALVPEGTYTMVLTATDAAGNTDTWSGRIAVSHKKVQWTVFKRTVTAAASRSGKPFVGRCSTLASPARGGPRGSLGFYSQTKCAGDSRSGTVATNHGMYIPKAFDDRYAWARVTLNGGPATASADNYLVLGYLSPRNGRLVNTRILGKGHRAHPGLKVDVGSIWDRKKDKPYILWSNGLTAGSRYDVRSYTVEVRYRMLR</sequence>
<reference evidence="3" key="1">
    <citation type="journal article" date="2019" name="Int. J. Syst. Evol. Microbiol.">
        <title>The Global Catalogue of Microorganisms (GCM) 10K type strain sequencing project: providing services to taxonomists for standard genome sequencing and annotation.</title>
        <authorList>
            <consortium name="The Broad Institute Genomics Platform"/>
            <consortium name="The Broad Institute Genome Sequencing Center for Infectious Disease"/>
            <person name="Wu L."/>
            <person name="Ma J."/>
        </authorList>
    </citation>
    <scope>NUCLEOTIDE SEQUENCE [LARGE SCALE GENOMIC DNA]</scope>
    <source>
        <strain evidence="3">JCM 18531</strain>
    </source>
</reference>
<gene>
    <name evidence="2" type="ORF">GCM10023349_23290</name>
</gene>
<evidence type="ECO:0000256" key="1">
    <source>
        <dbReference type="SAM" id="SignalP"/>
    </source>
</evidence>
<comment type="caution">
    <text evidence="2">The sequence shown here is derived from an EMBL/GenBank/DDBJ whole genome shotgun (WGS) entry which is preliminary data.</text>
</comment>
<feature type="signal peptide" evidence="1">
    <location>
        <begin position="1"/>
        <end position="25"/>
    </location>
</feature>
<evidence type="ECO:0008006" key="4">
    <source>
        <dbReference type="Google" id="ProtNLM"/>
    </source>
</evidence>
<protein>
    <recommendedName>
        <fullName evidence="4">FlgD Ig-like domain-containing protein</fullName>
    </recommendedName>
</protein>
<keyword evidence="3" id="KW-1185">Reference proteome</keyword>
<dbReference type="Gene3D" id="2.60.40.4070">
    <property type="match status" value="1"/>
</dbReference>